<dbReference type="InterPro" id="IPR007492">
    <property type="entry name" value="LytTR_DNA-bd_dom"/>
</dbReference>
<feature type="domain" description="Response regulatory" evidence="3">
    <location>
        <begin position="6"/>
        <end position="121"/>
    </location>
</feature>
<dbReference type="SMART" id="SM00850">
    <property type="entry name" value="LytTR"/>
    <property type="match status" value="1"/>
</dbReference>
<dbReference type="PANTHER" id="PTHR44591:SF3">
    <property type="entry name" value="RESPONSE REGULATORY DOMAIN-CONTAINING PROTEIN"/>
    <property type="match status" value="1"/>
</dbReference>
<dbReference type="SUPFAM" id="SSF52172">
    <property type="entry name" value="CheY-like"/>
    <property type="match status" value="1"/>
</dbReference>
<keyword evidence="4" id="KW-0238">DNA-binding</keyword>
<accession>A0A9J6ZQ75</accession>
<keyword evidence="1 2" id="KW-0597">Phosphoprotein</keyword>
<dbReference type="AlphaFoldDB" id="A0A9J6ZQ75"/>
<evidence type="ECO:0000259" key="3">
    <source>
        <dbReference type="PROSITE" id="PS50110"/>
    </source>
</evidence>
<feature type="modified residue" description="4-aspartylphosphate" evidence="2">
    <location>
        <position position="58"/>
    </location>
</feature>
<dbReference type="PANTHER" id="PTHR44591">
    <property type="entry name" value="STRESS RESPONSE REGULATOR PROTEIN 1"/>
    <property type="match status" value="1"/>
</dbReference>
<dbReference type="Gene3D" id="2.40.50.1020">
    <property type="entry name" value="LytTr DNA-binding domain"/>
    <property type="match status" value="1"/>
</dbReference>
<gene>
    <name evidence="4" type="ORF">M9189_12865</name>
</gene>
<reference evidence="4" key="1">
    <citation type="submission" date="2022-05" db="EMBL/GenBank/DDBJ databases">
        <authorList>
            <person name="Sun X."/>
        </authorList>
    </citation>
    <scope>NUCLEOTIDE SEQUENCE</scope>
    <source>
        <strain evidence="4">Ai-910</strain>
    </source>
</reference>
<dbReference type="Pfam" id="PF00072">
    <property type="entry name" value="Response_reg"/>
    <property type="match status" value="1"/>
</dbReference>
<protein>
    <submittedName>
        <fullName evidence="4">LytTR family DNA-binding domain-containing protein</fullName>
    </submittedName>
</protein>
<dbReference type="Proteomes" id="UP001056426">
    <property type="component" value="Chromosome"/>
</dbReference>
<dbReference type="EMBL" id="CP098400">
    <property type="protein sequence ID" value="URW79735.1"/>
    <property type="molecule type" value="Genomic_DNA"/>
</dbReference>
<reference evidence="4" key="2">
    <citation type="submission" date="2022-06" db="EMBL/GenBank/DDBJ databases">
        <title>Xiashengella guii gen. nov. sp. nov., a bacterium isolated form anaerobic digestion tank.</title>
        <authorList>
            <person name="Huang H."/>
        </authorList>
    </citation>
    <scope>NUCLEOTIDE SEQUENCE</scope>
    <source>
        <strain evidence="4">Ai-910</strain>
    </source>
</reference>
<evidence type="ECO:0000313" key="4">
    <source>
        <dbReference type="EMBL" id="URW79735.1"/>
    </source>
</evidence>
<dbReference type="Gene3D" id="3.40.50.2300">
    <property type="match status" value="1"/>
</dbReference>
<dbReference type="InterPro" id="IPR011006">
    <property type="entry name" value="CheY-like_superfamily"/>
</dbReference>
<sequence>MDSSYSVVIVEDDIFSRRIVRLIINNHFPELNVTGEFASITDASLMIPQLAPDLMILDIQLEDGNAFDLLKQLREQNIEPKIVFMSAIHSYIEEAVQFASVDFLKKPFDESELVMALDKAIDSINDSDYGQRLNTLFSNLHNNNGDKSIIFKQDNGHVNAPLSTIVYGRAVPGGAEFRLISGEDFFVAAPLRRYELLLSNHGFFRCHPTYVINLRLINTIDENNGSVSFNSGHIVPFEAWRLAGMLQKYRKYCEKEFVRKDEYQ</sequence>
<dbReference type="Pfam" id="PF04397">
    <property type="entry name" value="LytTR"/>
    <property type="match status" value="1"/>
</dbReference>
<evidence type="ECO:0000256" key="2">
    <source>
        <dbReference type="PROSITE-ProRule" id="PRU00169"/>
    </source>
</evidence>
<dbReference type="PROSITE" id="PS50110">
    <property type="entry name" value="RESPONSE_REGULATORY"/>
    <property type="match status" value="1"/>
</dbReference>
<name>A0A9J6ZQ75_9BACT</name>
<dbReference type="KEGG" id="alkq:M9189_12865"/>
<dbReference type="GO" id="GO:0000160">
    <property type="term" value="P:phosphorelay signal transduction system"/>
    <property type="evidence" value="ECO:0007669"/>
    <property type="project" value="InterPro"/>
</dbReference>
<dbReference type="InterPro" id="IPR050595">
    <property type="entry name" value="Bact_response_regulator"/>
</dbReference>
<dbReference type="RefSeq" id="WP_250723823.1">
    <property type="nucleotide sequence ID" value="NZ_CP098400.1"/>
</dbReference>
<evidence type="ECO:0000313" key="5">
    <source>
        <dbReference type="Proteomes" id="UP001056426"/>
    </source>
</evidence>
<dbReference type="SMART" id="SM00448">
    <property type="entry name" value="REC"/>
    <property type="match status" value="1"/>
</dbReference>
<dbReference type="GO" id="GO:0003677">
    <property type="term" value="F:DNA binding"/>
    <property type="evidence" value="ECO:0007669"/>
    <property type="project" value="UniProtKB-KW"/>
</dbReference>
<organism evidence="4 5">
    <name type="scientific">Xiashengella succiniciproducens</name>
    <dbReference type="NCBI Taxonomy" id="2949635"/>
    <lineage>
        <taxon>Bacteria</taxon>
        <taxon>Pseudomonadati</taxon>
        <taxon>Bacteroidota</taxon>
        <taxon>Bacteroidia</taxon>
        <taxon>Marinilabiliales</taxon>
        <taxon>Marinilabiliaceae</taxon>
        <taxon>Xiashengella</taxon>
    </lineage>
</organism>
<keyword evidence="5" id="KW-1185">Reference proteome</keyword>
<dbReference type="InterPro" id="IPR001789">
    <property type="entry name" value="Sig_transdc_resp-reg_receiver"/>
</dbReference>
<evidence type="ECO:0000256" key="1">
    <source>
        <dbReference type="ARBA" id="ARBA00022553"/>
    </source>
</evidence>
<proteinExistence type="predicted"/>